<evidence type="ECO:0000313" key="3">
    <source>
        <dbReference type="Proteomes" id="UP000093510"/>
    </source>
</evidence>
<reference evidence="2 3" key="1">
    <citation type="submission" date="2016-03" db="EMBL/GenBank/DDBJ databases">
        <authorList>
            <person name="Ploux O."/>
        </authorList>
    </citation>
    <scope>NUCLEOTIDE SEQUENCE [LARGE SCALE GENOMIC DNA]</scope>
    <source>
        <strain evidence="2 3">LPB0076</strain>
    </source>
</reference>
<comment type="caution">
    <text evidence="2">The sequence shown here is derived from an EMBL/GenBank/DDBJ whole genome shotgun (WGS) entry which is preliminary data.</text>
</comment>
<dbReference type="EMBL" id="LVEP01000013">
    <property type="protein sequence ID" value="OCB77880.1"/>
    <property type="molecule type" value="Genomic_DNA"/>
</dbReference>
<feature type="region of interest" description="Disordered" evidence="1">
    <location>
        <begin position="60"/>
        <end position="120"/>
    </location>
</feature>
<dbReference type="STRING" id="1763534.GCA_001831475_02568"/>
<proteinExistence type="predicted"/>
<keyword evidence="3" id="KW-1185">Reference proteome</keyword>
<accession>A0A1B9E7F4</accession>
<feature type="compositionally biased region" description="Basic and acidic residues" evidence="1">
    <location>
        <begin position="77"/>
        <end position="92"/>
    </location>
</feature>
<organism evidence="2 3">
    <name type="scientific">Flavobacterium crassostreae</name>
    <dbReference type="NCBI Taxonomy" id="1763534"/>
    <lineage>
        <taxon>Bacteria</taxon>
        <taxon>Pseudomonadati</taxon>
        <taxon>Bacteroidota</taxon>
        <taxon>Flavobacteriia</taxon>
        <taxon>Flavobacteriales</taxon>
        <taxon>Flavobacteriaceae</taxon>
        <taxon>Flavobacterium</taxon>
    </lineage>
</organism>
<evidence type="ECO:0000313" key="2">
    <source>
        <dbReference type="EMBL" id="OCB77880.1"/>
    </source>
</evidence>
<protein>
    <submittedName>
        <fullName evidence="2">Uncharacterized protein</fullName>
    </submittedName>
</protein>
<gene>
    <name evidence="2" type="ORF">LPBF_02715</name>
</gene>
<dbReference type="AlphaFoldDB" id="A0A1B9E7F4"/>
<evidence type="ECO:0000256" key="1">
    <source>
        <dbReference type="SAM" id="MobiDB-lite"/>
    </source>
</evidence>
<feature type="compositionally biased region" description="Basic and acidic residues" evidence="1">
    <location>
        <begin position="105"/>
        <end position="120"/>
    </location>
</feature>
<name>A0A1B9E7F4_9FLAO</name>
<dbReference type="Proteomes" id="UP000093510">
    <property type="component" value="Unassembled WGS sequence"/>
</dbReference>
<dbReference type="RefSeq" id="WP_066332147.1">
    <property type="nucleotide sequence ID" value="NZ_CP017688.1"/>
</dbReference>
<feature type="compositionally biased region" description="Basic and acidic residues" evidence="1">
    <location>
        <begin position="1"/>
        <end position="26"/>
    </location>
</feature>
<sequence>MEKKNLNKKPNNEDFSKKCSEKENKSPSDTMPLEIEVDKDGQQTLVQRARNNQEIAAIVPEKKEKEADNENLNRGVTTEKEAMITVENKDLNSDITAKRYPNSHPDNHTDRGNMNRNEDK</sequence>
<feature type="region of interest" description="Disordered" evidence="1">
    <location>
        <begin position="1"/>
        <end position="33"/>
    </location>
</feature>